<dbReference type="Pfam" id="PF09084">
    <property type="entry name" value="NMT1"/>
    <property type="match status" value="1"/>
</dbReference>
<dbReference type="Proteomes" id="UP000019140">
    <property type="component" value="Unassembled WGS sequence"/>
</dbReference>
<dbReference type="HOGENOM" id="CLU_1543221_0_0_7"/>
<name>W4LDC9_9BACT</name>
<gene>
    <name evidence="2" type="ORF">ETSY2_47690</name>
</gene>
<feature type="non-terminal residue" evidence="2">
    <location>
        <position position="1"/>
    </location>
</feature>
<evidence type="ECO:0000313" key="2">
    <source>
        <dbReference type="EMBL" id="ETW95725.1"/>
    </source>
</evidence>
<protein>
    <recommendedName>
        <fullName evidence="1">SsuA/THI5-like domain-containing protein</fullName>
    </recommendedName>
</protein>
<dbReference type="EMBL" id="AZHX01002277">
    <property type="protein sequence ID" value="ETW95725.1"/>
    <property type="molecule type" value="Genomic_DNA"/>
</dbReference>
<feature type="domain" description="SsuA/THI5-like" evidence="1">
    <location>
        <begin position="8"/>
        <end position="90"/>
    </location>
</feature>
<dbReference type="InterPro" id="IPR027939">
    <property type="entry name" value="NMT1/THI5"/>
</dbReference>
<dbReference type="InterPro" id="IPR015168">
    <property type="entry name" value="SsuA/THI5"/>
</dbReference>
<dbReference type="SUPFAM" id="SSF53850">
    <property type="entry name" value="Periplasmic binding protein-like II"/>
    <property type="match status" value="1"/>
</dbReference>
<reference evidence="2 3" key="1">
    <citation type="journal article" date="2014" name="Nature">
        <title>An environmental bacterial taxon with a large and distinct metabolic repertoire.</title>
        <authorList>
            <person name="Wilson M.C."/>
            <person name="Mori T."/>
            <person name="Ruckert C."/>
            <person name="Uria A.R."/>
            <person name="Helf M.J."/>
            <person name="Takada K."/>
            <person name="Gernert C."/>
            <person name="Steffens U.A."/>
            <person name="Heycke N."/>
            <person name="Schmitt S."/>
            <person name="Rinke C."/>
            <person name="Helfrich E.J."/>
            <person name="Brachmann A.O."/>
            <person name="Gurgui C."/>
            <person name="Wakimoto T."/>
            <person name="Kracht M."/>
            <person name="Crusemann M."/>
            <person name="Hentschel U."/>
            <person name="Abe I."/>
            <person name="Matsunaga S."/>
            <person name="Kalinowski J."/>
            <person name="Takeyama H."/>
            <person name="Piel J."/>
        </authorList>
    </citation>
    <scope>NUCLEOTIDE SEQUENCE [LARGE SCALE GENOMIC DNA]</scope>
    <source>
        <strain evidence="3">TSY2</strain>
    </source>
</reference>
<proteinExistence type="predicted"/>
<dbReference type="GO" id="GO:0009228">
    <property type="term" value="P:thiamine biosynthetic process"/>
    <property type="evidence" value="ECO:0007669"/>
    <property type="project" value="InterPro"/>
</dbReference>
<dbReference type="PANTHER" id="PTHR31528">
    <property type="entry name" value="4-AMINO-5-HYDROXYMETHYL-2-METHYLPYRIMIDINE PHOSPHATE SYNTHASE THI11-RELATED"/>
    <property type="match status" value="1"/>
</dbReference>
<evidence type="ECO:0000259" key="1">
    <source>
        <dbReference type="Pfam" id="PF09084"/>
    </source>
</evidence>
<dbReference type="PANTHER" id="PTHR31528:SF15">
    <property type="entry name" value="RIBOFLAVIN-BINDING PROTEIN RIBY"/>
    <property type="match status" value="1"/>
</dbReference>
<accession>W4LDC9</accession>
<keyword evidence="3" id="KW-1185">Reference proteome</keyword>
<dbReference type="AlphaFoldDB" id="W4LDC9"/>
<dbReference type="Gene3D" id="3.40.190.10">
    <property type="entry name" value="Periplasmic binding protein-like II"/>
    <property type="match status" value="1"/>
</dbReference>
<sequence length="174" mass="19045">GFPVREPMLVAGEVDAITGYSFSSFLNLKSKGIAADRIRVLLMSDHGLDLYGNTIIVNPAFAADNPEAVRGFVRATIKGWQDTVANPEAAVEHVLKRNLIARAPVELERLKMCIADNVRTPYVQANGFGDVDMARLSKSIEQIGVTYTFTNQAPAPEAVFTNEYLPPQAERILP</sequence>
<organism evidence="2 3">
    <name type="scientific">Candidatus Entotheonella gemina</name>
    <dbReference type="NCBI Taxonomy" id="1429439"/>
    <lineage>
        <taxon>Bacteria</taxon>
        <taxon>Pseudomonadati</taxon>
        <taxon>Nitrospinota/Tectimicrobiota group</taxon>
        <taxon>Candidatus Tectimicrobiota</taxon>
        <taxon>Candidatus Entotheonellia</taxon>
        <taxon>Candidatus Entotheonellales</taxon>
        <taxon>Candidatus Entotheonellaceae</taxon>
        <taxon>Candidatus Entotheonella</taxon>
    </lineage>
</organism>
<evidence type="ECO:0000313" key="3">
    <source>
        <dbReference type="Proteomes" id="UP000019140"/>
    </source>
</evidence>
<comment type="caution">
    <text evidence="2">The sequence shown here is derived from an EMBL/GenBank/DDBJ whole genome shotgun (WGS) entry which is preliminary data.</text>
</comment>